<name>A0A844FTU6_9FIRM</name>
<protein>
    <recommendedName>
        <fullName evidence="3">Transposase</fullName>
    </recommendedName>
</protein>
<dbReference type="EMBL" id="VUNM01000007">
    <property type="protein sequence ID" value="MST88852.1"/>
    <property type="molecule type" value="Genomic_DNA"/>
</dbReference>
<dbReference type="Proteomes" id="UP000442619">
    <property type="component" value="Unassembled WGS sequence"/>
</dbReference>
<sequence>MSESNNEKKRELMFYEADIIEVGGRNPRGKRGKGSENKQQVLMVLSAGEDNKHPRYMKLHVDEGLRES</sequence>
<dbReference type="RefSeq" id="WP_154514911.1">
    <property type="nucleotide sequence ID" value="NZ_VUNM01000007.1"/>
</dbReference>
<keyword evidence="2" id="KW-1185">Reference proteome</keyword>
<dbReference type="AlphaFoldDB" id="A0A844FTU6"/>
<gene>
    <name evidence="1" type="ORF">FYJ79_04560</name>
</gene>
<accession>A0A844FTU6</accession>
<evidence type="ECO:0000313" key="1">
    <source>
        <dbReference type="EMBL" id="MST88852.1"/>
    </source>
</evidence>
<organism evidence="1 2">
    <name type="scientific">Sharpea porci</name>
    <dbReference type="NCBI Taxonomy" id="2652286"/>
    <lineage>
        <taxon>Bacteria</taxon>
        <taxon>Bacillati</taxon>
        <taxon>Bacillota</taxon>
        <taxon>Erysipelotrichia</taxon>
        <taxon>Erysipelotrichales</taxon>
        <taxon>Coprobacillaceae</taxon>
        <taxon>Sharpea</taxon>
    </lineage>
</organism>
<reference evidence="1 2" key="1">
    <citation type="submission" date="2019-08" db="EMBL/GenBank/DDBJ databases">
        <title>In-depth cultivation of the pig gut microbiome towards novel bacterial diversity and tailored functional studies.</title>
        <authorList>
            <person name="Wylensek D."/>
            <person name="Hitch T.C.A."/>
            <person name="Clavel T."/>
        </authorList>
    </citation>
    <scope>NUCLEOTIDE SEQUENCE [LARGE SCALE GENOMIC DNA]</scope>
    <source>
        <strain evidence="1 2">CA-Schmier-601-WT-3</strain>
    </source>
</reference>
<evidence type="ECO:0008006" key="3">
    <source>
        <dbReference type="Google" id="ProtNLM"/>
    </source>
</evidence>
<comment type="caution">
    <text evidence="1">The sequence shown here is derived from an EMBL/GenBank/DDBJ whole genome shotgun (WGS) entry which is preliminary data.</text>
</comment>
<proteinExistence type="predicted"/>
<evidence type="ECO:0000313" key="2">
    <source>
        <dbReference type="Proteomes" id="UP000442619"/>
    </source>
</evidence>